<dbReference type="AlphaFoldDB" id="A0A414W0Y1"/>
<dbReference type="SUPFAM" id="SSF161098">
    <property type="entry name" value="MetI-like"/>
    <property type="match status" value="1"/>
</dbReference>
<dbReference type="Gene3D" id="1.10.3720.10">
    <property type="entry name" value="MetI-like"/>
    <property type="match status" value="1"/>
</dbReference>
<evidence type="ECO:0000256" key="4">
    <source>
        <dbReference type="ARBA" id="ARBA00022692"/>
    </source>
</evidence>
<dbReference type="InterPro" id="IPR000515">
    <property type="entry name" value="MetI-like"/>
</dbReference>
<protein>
    <submittedName>
        <fullName evidence="9">Carbohydrate ABC transporter permease</fullName>
    </submittedName>
</protein>
<name>A0A414W0Y1_9FIRM</name>
<keyword evidence="4 7" id="KW-0812">Transmembrane</keyword>
<comment type="subcellular location">
    <subcellularLocation>
        <location evidence="1 7">Cell membrane</location>
        <topology evidence="1 7">Multi-pass membrane protein</topology>
    </subcellularLocation>
</comment>
<evidence type="ECO:0000256" key="5">
    <source>
        <dbReference type="ARBA" id="ARBA00022989"/>
    </source>
</evidence>
<dbReference type="PANTHER" id="PTHR43744:SF8">
    <property type="entry name" value="SN-GLYCEROL-3-PHOSPHATE TRANSPORT SYSTEM PERMEASE PROTEIN UGPE"/>
    <property type="match status" value="1"/>
</dbReference>
<dbReference type="PANTHER" id="PTHR43744">
    <property type="entry name" value="ABC TRANSPORTER PERMEASE PROTEIN MG189-RELATED-RELATED"/>
    <property type="match status" value="1"/>
</dbReference>
<evidence type="ECO:0000256" key="1">
    <source>
        <dbReference type="ARBA" id="ARBA00004651"/>
    </source>
</evidence>
<dbReference type="EMBL" id="QRJH01000005">
    <property type="protein sequence ID" value="RHH17988.1"/>
    <property type="molecule type" value="Genomic_DNA"/>
</dbReference>
<evidence type="ECO:0000256" key="3">
    <source>
        <dbReference type="ARBA" id="ARBA00022475"/>
    </source>
</evidence>
<evidence type="ECO:0000256" key="6">
    <source>
        <dbReference type="ARBA" id="ARBA00023136"/>
    </source>
</evidence>
<feature type="transmembrane region" description="Helical" evidence="7">
    <location>
        <begin position="143"/>
        <end position="163"/>
    </location>
</feature>
<feature type="transmembrane region" description="Helical" evidence="7">
    <location>
        <begin position="72"/>
        <end position="98"/>
    </location>
</feature>
<gene>
    <name evidence="9" type="ORF">DW222_11430</name>
</gene>
<evidence type="ECO:0000313" key="10">
    <source>
        <dbReference type="Proteomes" id="UP000284024"/>
    </source>
</evidence>
<evidence type="ECO:0000313" key="9">
    <source>
        <dbReference type="EMBL" id="RHH17988.1"/>
    </source>
</evidence>
<feature type="domain" description="ABC transmembrane type-1" evidence="8">
    <location>
        <begin position="72"/>
        <end position="264"/>
    </location>
</feature>
<dbReference type="InterPro" id="IPR035906">
    <property type="entry name" value="MetI-like_sf"/>
</dbReference>
<dbReference type="GO" id="GO:0005886">
    <property type="term" value="C:plasma membrane"/>
    <property type="evidence" value="ECO:0007669"/>
    <property type="project" value="UniProtKB-SubCell"/>
</dbReference>
<dbReference type="GO" id="GO:0055085">
    <property type="term" value="P:transmembrane transport"/>
    <property type="evidence" value="ECO:0007669"/>
    <property type="project" value="InterPro"/>
</dbReference>
<feature type="transmembrane region" description="Helical" evidence="7">
    <location>
        <begin position="110"/>
        <end position="131"/>
    </location>
</feature>
<dbReference type="PROSITE" id="PS50928">
    <property type="entry name" value="ABC_TM1"/>
    <property type="match status" value="1"/>
</dbReference>
<comment type="similarity">
    <text evidence="7">Belongs to the binding-protein-dependent transport system permease family.</text>
</comment>
<sequence>MKKSRGILSRTVSTILVAFLLVVAIYPVVWLILSSFKTQTEFTLNSAFSLPRSFNFENYVKAWNTGNMGTSFVNSIICTAGSMLLIVVTAVPLSFALVKMKWKHRLHINRYILIGMMVPIQVALIPLFTIYNNMGLTNSRIGLILIYTAYSLPLSVTLLTGFFESVPNEMIEAAVIDGCNIYQVLGKVVFPLMTNSIMTVLTLQFMSSWNDLIFSQTMISKTEMQTIPTALIMFNGSYGQVDWGPLFAAMSIAVVPTLVLYLFLSKFMIRGMTAGAIKG</sequence>
<feature type="transmembrane region" description="Helical" evidence="7">
    <location>
        <begin position="12"/>
        <end position="33"/>
    </location>
</feature>
<dbReference type="Pfam" id="PF00528">
    <property type="entry name" value="BPD_transp_1"/>
    <property type="match status" value="1"/>
</dbReference>
<feature type="transmembrane region" description="Helical" evidence="7">
    <location>
        <begin position="243"/>
        <end position="264"/>
    </location>
</feature>
<proteinExistence type="inferred from homology"/>
<feature type="transmembrane region" description="Helical" evidence="7">
    <location>
        <begin position="184"/>
        <end position="206"/>
    </location>
</feature>
<accession>A0A414W0Y1</accession>
<evidence type="ECO:0000256" key="2">
    <source>
        <dbReference type="ARBA" id="ARBA00022448"/>
    </source>
</evidence>
<comment type="caution">
    <text evidence="9">The sequence shown here is derived from an EMBL/GenBank/DDBJ whole genome shotgun (WGS) entry which is preliminary data.</text>
</comment>
<dbReference type="CDD" id="cd06261">
    <property type="entry name" value="TM_PBP2"/>
    <property type="match status" value="1"/>
</dbReference>
<reference evidence="9 10" key="1">
    <citation type="submission" date="2018-08" db="EMBL/GenBank/DDBJ databases">
        <title>A genome reference for cultivated species of the human gut microbiota.</title>
        <authorList>
            <person name="Zou Y."/>
            <person name="Xue W."/>
            <person name="Luo G."/>
        </authorList>
    </citation>
    <scope>NUCLEOTIDE SEQUENCE [LARGE SCALE GENOMIC DNA]</scope>
    <source>
        <strain evidence="9 10">AM18-2AC</strain>
    </source>
</reference>
<keyword evidence="6 7" id="KW-0472">Membrane</keyword>
<keyword evidence="5 7" id="KW-1133">Transmembrane helix</keyword>
<dbReference type="RefSeq" id="WP_118235879.1">
    <property type="nucleotide sequence ID" value="NZ_QRJH01000005.1"/>
</dbReference>
<keyword evidence="3" id="KW-1003">Cell membrane</keyword>
<keyword evidence="2 7" id="KW-0813">Transport</keyword>
<evidence type="ECO:0000259" key="8">
    <source>
        <dbReference type="PROSITE" id="PS50928"/>
    </source>
</evidence>
<evidence type="ECO:0000256" key="7">
    <source>
        <dbReference type="RuleBase" id="RU363032"/>
    </source>
</evidence>
<dbReference type="Proteomes" id="UP000284024">
    <property type="component" value="Unassembled WGS sequence"/>
</dbReference>
<organism evidence="9 10">
    <name type="scientific">Blautia obeum</name>
    <dbReference type="NCBI Taxonomy" id="40520"/>
    <lineage>
        <taxon>Bacteria</taxon>
        <taxon>Bacillati</taxon>
        <taxon>Bacillota</taxon>
        <taxon>Clostridia</taxon>
        <taxon>Lachnospirales</taxon>
        <taxon>Lachnospiraceae</taxon>
        <taxon>Blautia</taxon>
    </lineage>
</organism>